<evidence type="ECO:0000313" key="1">
    <source>
        <dbReference type="Proteomes" id="UP000887540"/>
    </source>
</evidence>
<sequence>MLLCWTTNPKSRLTFRELKIEFEKYHRNPYAYITCDKLKSDNNFDTPNTQVDQIKLINDMLGADDYFYLEAVNNYNEYKNEKVKNIARPS</sequence>
<protein>
    <submittedName>
        <fullName evidence="2">Uncharacterized protein</fullName>
    </submittedName>
</protein>
<accession>A0A914C3T5</accession>
<evidence type="ECO:0000313" key="2">
    <source>
        <dbReference type="WBParaSite" id="ACRNAN_Path_224.g832.t1"/>
    </source>
</evidence>
<dbReference type="WBParaSite" id="ACRNAN_Path_224.g832.t1">
    <property type="protein sequence ID" value="ACRNAN_Path_224.g832.t1"/>
    <property type="gene ID" value="ACRNAN_Path_224.g832"/>
</dbReference>
<organism evidence="1 2">
    <name type="scientific">Acrobeloides nanus</name>
    <dbReference type="NCBI Taxonomy" id="290746"/>
    <lineage>
        <taxon>Eukaryota</taxon>
        <taxon>Metazoa</taxon>
        <taxon>Ecdysozoa</taxon>
        <taxon>Nematoda</taxon>
        <taxon>Chromadorea</taxon>
        <taxon>Rhabditida</taxon>
        <taxon>Tylenchina</taxon>
        <taxon>Cephalobomorpha</taxon>
        <taxon>Cephaloboidea</taxon>
        <taxon>Cephalobidae</taxon>
        <taxon>Acrobeloides</taxon>
    </lineage>
</organism>
<reference evidence="2" key="1">
    <citation type="submission" date="2022-11" db="UniProtKB">
        <authorList>
            <consortium name="WormBaseParasite"/>
        </authorList>
    </citation>
    <scope>IDENTIFICATION</scope>
</reference>
<dbReference type="AlphaFoldDB" id="A0A914C3T5"/>
<proteinExistence type="predicted"/>
<dbReference type="Proteomes" id="UP000887540">
    <property type="component" value="Unplaced"/>
</dbReference>
<name>A0A914C3T5_9BILA</name>
<keyword evidence="1" id="KW-1185">Reference proteome</keyword>